<dbReference type="OrthoDB" id="2266007at2759"/>
<dbReference type="STRING" id="35722.A0A0B7NSS2"/>
<feature type="region of interest" description="Disordered" evidence="2">
    <location>
        <begin position="221"/>
        <end position="244"/>
    </location>
</feature>
<proteinExistence type="predicted"/>
<dbReference type="Pfam" id="PF08718">
    <property type="entry name" value="GLTP"/>
    <property type="match status" value="1"/>
</dbReference>
<keyword evidence="1" id="KW-0813">Transport</keyword>
<evidence type="ECO:0000313" key="5">
    <source>
        <dbReference type="Proteomes" id="UP000054107"/>
    </source>
</evidence>
<reference evidence="4 5" key="1">
    <citation type="submission" date="2014-09" db="EMBL/GenBank/DDBJ databases">
        <authorList>
            <person name="Ellenberger Sabrina"/>
        </authorList>
    </citation>
    <scope>NUCLEOTIDE SEQUENCE [LARGE SCALE GENOMIC DNA]</scope>
    <source>
        <strain evidence="4 5">CBS 412.66</strain>
    </source>
</reference>
<dbReference type="PANTHER" id="PTHR10219">
    <property type="entry name" value="GLYCOLIPID TRANSFER PROTEIN-RELATED"/>
    <property type="match status" value="1"/>
</dbReference>
<dbReference type="AlphaFoldDB" id="A0A0B7NSS2"/>
<dbReference type="GO" id="GO:0016020">
    <property type="term" value="C:membrane"/>
    <property type="evidence" value="ECO:0007669"/>
    <property type="project" value="TreeGrafter"/>
</dbReference>
<sequence>MQLYEVVDNGPRGKGRPSKGGAALRAKRYYVKNHLLVLEKRRLKRYVVKVKKIIEEYKYNPAPILDKLKNLCGNHIRRHFEGVKECQLLHFINLSREDQYLKFLSDQGQLFIETLIKNPKDTLCTEKLEQLQTDMMKKHSMLLFSFCTLLSAYLLVHHAENLLRNQVFENDEQKLEKIKDTCLTLYVVSYDHIVENYRDEEHQHYQAEVKVEEEENIVQHVATPTDEEKDNDRQQNAESNAHRPVKPSHCLFSPLLFQLLDYKMTYFDDLSKSYVDVDTKNGIDTQQFLEATEGVVELFELLQSTAFTIVQNDMNGNIKKIRERYNLNPEVNATLQSLMAAEAPEKKRNATQALLWLTRGLDFTAEALVRSLDNKGEELNTSFTEAYGNTLKKYHNFVVKGAFGLAMKACPYREAFYQKIGVASDAEVEKMKKWVYALKNIIRIIQTVFEANPAYIKGM</sequence>
<dbReference type="SUPFAM" id="SSF110004">
    <property type="entry name" value="Glycolipid transfer protein, GLTP"/>
    <property type="match status" value="1"/>
</dbReference>
<dbReference type="InterPro" id="IPR036497">
    <property type="entry name" value="GLTP_sf"/>
</dbReference>
<dbReference type="Gene3D" id="1.10.3520.10">
    <property type="entry name" value="Glycolipid transfer protein"/>
    <property type="match status" value="1"/>
</dbReference>
<dbReference type="GO" id="GO:1902387">
    <property type="term" value="F:ceramide 1-phosphate binding"/>
    <property type="evidence" value="ECO:0007669"/>
    <property type="project" value="TreeGrafter"/>
</dbReference>
<evidence type="ECO:0000256" key="2">
    <source>
        <dbReference type="SAM" id="MobiDB-lite"/>
    </source>
</evidence>
<organism evidence="4 5">
    <name type="scientific">Parasitella parasitica</name>
    <dbReference type="NCBI Taxonomy" id="35722"/>
    <lineage>
        <taxon>Eukaryota</taxon>
        <taxon>Fungi</taxon>
        <taxon>Fungi incertae sedis</taxon>
        <taxon>Mucoromycota</taxon>
        <taxon>Mucoromycotina</taxon>
        <taxon>Mucoromycetes</taxon>
        <taxon>Mucorales</taxon>
        <taxon>Mucorineae</taxon>
        <taxon>Mucoraceae</taxon>
        <taxon>Parasitella</taxon>
    </lineage>
</organism>
<dbReference type="Proteomes" id="UP000054107">
    <property type="component" value="Unassembled WGS sequence"/>
</dbReference>
<dbReference type="InterPro" id="IPR014830">
    <property type="entry name" value="Glycolipid_transfer_prot_dom"/>
</dbReference>
<dbReference type="FunFam" id="1.10.3520.10:FF:000001">
    <property type="entry name" value="Pleckstrin domain-containing family A member 8"/>
    <property type="match status" value="1"/>
</dbReference>
<evidence type="ECO:0000313" key="4">
    <source>
        <dbReference type="EMBL" id="CEP18019.1"/>
    </source>
</evidence>
<dbReference type="GO" id="GO:0005829">
    <property type="term" value="C:cytosol"/>
    <property type="evidence" value="ECO:0007669"/>
    <property type="project" value="TreeGrafter"/>
</dbReference>
<evidence type="ECO:0000259" key="3">
    <source>
        <dbReference type="Pfam" id="PF08718"/>
    </source>
</evidence>
<feature type="region of interest" description="Disordered" evidence="2">
    <location>
        <begin position="1"/>
        <end position="21"/>
    </location>
</feature>
<gene>
    <name evidence="4" type="primary">PARPA_12319.1 scaffold 44939</name>
</gene>
<dbReference type="EMBL" id="LN733737">
    <property type="protein sequence ID" value="CEP18019.1"/>
    <property type="molecule type" value="Genomic_DNA"/>
</dbReference>
<keyword evidence="5" id="KW-1185">Reference proteome</keyword>
<protein>
    <recommendedName>
        <fullName evidence="3">Glycolipid transfer protein domain-containing protein</fullName>
    </recommendedName>
</protein>
<dbReference type="GO" id="GO:1902388">
    <property type="term" value="F:ceramide 1-phosphate transfer activity"/>
    <property type="evidence" value="ECO:0007669"/>
    <property type="project" value="TreeGrafter"/>
</dbReference>
<evidence type="ECO:0000256" key="1">
    <source>
        <dbReference type="ARBA" id="ARBA00022448"/>
    </source>
</evidence>
<dbReference type="PANTHER" id="PTHR10219:SF25">
    <property type="entry name" value="PLECKSTRIN HOMOLOGY DOMAIN-CONTAINING FAMILY A MEMBER 8"/>
    <property type="match status" value="1"/>
</dbReference>
<feature type="domain" description="Glycolipid transfer protein" evidence="3">
    <location>
        <begin position="283"/>
        <end position="421"/>
    </location>
</feature>
<name>A0A0B7NSS2_9FUNG</name>
<accession>A0A0B7NSS2</accession>